<evidence type="ECO:0000259" key="2">
    <source>
        <dbReference type="Pfam" id="PF04059"/>
    </source>
</evidence>
<gene>
    <name evidence="3" type="ORF">PCOR1329_LOCUS53482</name>
</gene>
<evidence type="ECO:0000313" key="4">
    <source>
        <dbReference type="Proteomes" id="UP001189429"/>
    </source>
</evidence>
<keyword evidence="4" id="KW-1185">Reference proteome</keyword>
<dbReference type="InterPro" id="IPR035979">
    <property type="entry name" value="RBD_domain_sf"/>
</dbReference>
<name>A0ABN9V0Z2_9DINO</name>
<comment type="caution">
    <text evidence="3">The sequence shown here is derived from an EMBL/GenBank/DDBJ whole genome shotgun (WGS) entry which is preliminary data.</text>
</comment>
<dbReference type="InterPro" id="IPR007201">
    <property type="entry name" value="Mei2-like_Rrm_C"/>
</dbReference>
<accession>A0ABN9V0Z2</accession>
<reference evidence="3" key="1">
    <citation type="submission" date="2023-10" db="EMBL/GenBank/DDBJ databases">
        <authorList>
            <person name="Chen Y."/>
            <person name="Shah S."/>
            <person name="Dougan E. K."/>
            <person name="Thang M."/>
            <person name="Chan C."/>
        </authorList>
    </citation>
    <scope>NUCLEOTIDE SEQUENCE [LARGE SCALE GENOMIC DNA]</scope>
</reference>
<sequence length="277" mass="30080">MADVGLQHPAGDLPVGMPPSAPPWRDEGPPLERQASLPSSSEALDPLPTTVVMQGLPRCYSRDRLVRLFNNHGFEGKCDFVFLPLDESGRENLGHAVVNLTGPLVAARFCDTFQGFNRWWHAWLKESCVVSWSPVAQGLEANIALYGACGALGGSAPDSDQHAPAVAEDGRDASLPSLGPSYVHVPDPVARASREVSVLQLPGPVPQPPPASADRAEARLAAPARAQAAARLEPREPAELEERQEPTTLMMQNVPRCYTRDMLENLIPDNREPRVRR</sequence>
<dbReference type="EMBL" id="CAUYUJ010016518">
    <property type="protein sequence ID" value="CAK0866253.1"/>
    <property type="molecule type" value="Genomic_DNA"/>
</dbReference>
<dbReference type="Proteomes" id="UP001189429">
    <property type="component" value="Unassembled WGS sequence"/>
</dbReference>
<dbReference type="Pfam" id="PF04059">
    <property type="entry name" value="RRM_2"/>
    <property type="match status" value="1"/>
</dbReference>
<feature type="region of interest" description="Disordered" evidence="1">
    <location>
        <begin position="1"/>
        <end position="45"/>
    </location>
</feature>
<proteinExistence type="predicted"/>
<evidence type="ECO:0000256" key="1">
    <source>
        <dbReference type="SAM" id="MobiDB-lite"/>
    </source>
</evidence>
<evidence type="ECO:0000313" key="3">
    <source>
        <dbReference type="EMBL" id="CAK0866253.1"/>
    </source>
</evidence>
<dbReference type="SUPFAM" id="SSF54928">
    <property type="entry name" value="RNA-binding domain, RBD"/>
    <property type="match status" value="1"/>
</dbReference>
<organism evidence="3 4">
    <name type="scientific">Prorocentrum cordatum</name>
    <dbReference type="NCBI Taxonomy" id="2364126"/>
    <lineage>
        <taxon>Eukaryota</taxon>
        <taxon>Sar</taxon>
        <taxon>Alveolata</taxon>
        <taxon>Dinophyceae</taxon>
        <taxon>Prorocentrales</taxon>
        <taxon>Prorocentraceae</taxon>
        <taxon>Prorocentrum</taxon>
    </lineage>
</organism>
<feature type="domain" description="Mei2-like C-terminal RNA recognition motif" evidence="2">
    <location>
        <begin position="49"/>
        <end position="121"/>
    </location>
</feature>
<protein>
    <recommendedName>
        <fullName evidence="2">Mei2-like C-terminal RNA recognition motif domain-containing protein</fullName>
    </recommendedName>
</protein>